<comment type="caution">
    <text evidence="5">The sequence shown here is derived from an EMBL/GenBank/DDBJ whole genome shotgun (WGS) entry which is preliminary data.</text>
</comment>
<reference evidence="5 6" key="1">
    <citation type="journal article" date="2023" name="PLoS ONE">
        <title>Cytospora paraplurivora sp. nov. isolated from orchards with fruit tree decline syndrome in Ontario, Canada.</title>
        <authorList>
            <person name="Ilyukhin E."/>
            <person name="Nguyen H.D.T."/>
            <person name="Castle A.J."/>
            <person name="Ellouze W."/>
        </authorList>
    </citation>
    <scope>NUCLEOTIDE SEQUENCE [LARGE SCALE GENOMIC DNA]</scope>
    <source>
        <strain evidence="5 6">FDS-564</strain>
    </source>
</reference>
<proteinExistence type="predicted"/>
<keyword evidence="2" id="KW-0539">Nucleus</keyword>
<dbReference type="InterPro" id="IPR007219">
    <property type="entry name" value="XnlR_reg_dom"/>
</dbReference>
<dbReference type="GO" id="GO:0003677">
    <property type="term" value="F:DNA binding"/>
    <property type="evidence" value="ECO:0007669"/>
    <property type="project" value="InterPro"/>
</dbReference>
<feature type="compositionally biased region" description="Polar residues" evidence="3">
    <location>
        <begin position="402"/>
        <end position="411"/>
    </location>
</feature>
<sequence length="651" mass="71901">MTTGHDRENPTPYSLDKHFGQLLIEETKSYYVSNVLWANLASEVDDMREMLREPEEDDGNEDIISHESSSSGTSNSNAALFGFRALANSLQAYHPPLSKSVKLFAIFTENVSPQVRLFHMPTLSGIYWDAIASFESLDKNMEALLFAIYYSAVVSIDDSQAMAFLGLSRAEAMERYRFAAEQAMARADLLNTQSMVLLQAAVLFLSALRCQDNSRTAWSLTTLVFHIAQTMGMHRDGTVFGLKPFETELRRRLWWQICILDSRSSQHHGFQPVADQSSSDTKFPLHINDADWSPDMKDFPPVRKEPTDATMLLLRCEALDTAWKIGMVSPNQASVPVPGRAGPSDKSFEERKAIVRRLEERIKENYFQGVASKLPIVATIANMIVLQFWLVIHHLRPGSTFQNPEGNSELTSNKEESSNQGPFGSQSSPSVLDGATGDRDSLFNKSIEVLELSTMLLHTPGIEKWTWYSGPHFQSHAAAFVLAEICSRPPSAETDRAWQAVTAVYELKGTMWRPVRRLMAKARYVREMQAQRKGGTPSDGETWSAGGLTTGAPSRDSTSTSEPSPAAGPKSYGLTPVLTPPLEGFATDNPGLVQGTLGVEPDESFLELLNLPDEQYTDELSTYGVPGGSRGFSLGMMGAGNAMDGWDGGIW</sequence>
<dbReference type="Proteomes" id="UP001320245">
    <property type="component" value="Unassembled WGS sequence"/>
</dbReference>
<evidence type="ECO:0000256" key="1">
    <source>
        <dbReference type="ARBA" id="ARBA00004123"/>
    </source>
</evidence>
<organism evidence="5 6">
    <name type="scientific">Cytospora paraplurivora</name>
    <dbReference type="NCBI Taxonomy" id="2898453"/>
    <lineage>
        <taxon>Eukaryota</taxon>
        <taxon>Fungi</taxon>
        <taxon>Dikarya</taxon>
        <taxon>Ascomycota</taxon>
        <taxon>Pezizomycotina</taxon>
        <taxon>Sordariomycetes</taxon>
        <taxon>Sordariomycetidae</taxon>
        <taxon>Diaporthales</taxon>
        <taxon>Cytosporaceae</taxon>
        <taxon>Cytospora</taxon>
    </lineage>
</organism>
<dbReference type="AlphaFoldDB" id="A0AAN9UG05"/>
<dbReference type="Pfam" id="PF04082">
    <property type="entry name" value="Fungal_trans"/>
    <property type="match status" value="1"/>
</dbReference>
<dbReference type="PANTHER" id="PTHR31001">
    <property type="entry name" value="UNCHARACTERIZED TRANSCRIPTIONAL REGULATORY PROTEIN"/>
    <property type="match status" value="1"/>
</dbReference>
<evidence type="ECO:0000313" key="5">
    <source>
        <dbReference type="EMBL" id="KAK7745795.1"/>
    </source>
</evidence>
<feature type="region of interest" description="Disordered" evidence="3">
    <location>
        <begin position="53"/>
        <end position="73"/>
    </location>
</feature>
<evidence type="ECO:0000256" key="3">
    <source>
        <dbReference type="SAM" id="MobiDB-lite"/>
    </source>
</evidence>
<keyword evidence="6" id="KW-1185">Reference proteome</keyword>
<gene>
    <name evidence="5" type="ORF">SLS53_002512</name>
</gene>
<dbReference type="InterPro" id="IPR050613">
    <property type="entry name" value="Sec_Metabolite_Reg"/>
</dbReference>
<evidence type="ECO:0000259" key="4">
    <source>
        <dbReference type="SMART" id="SM00906"/>
    </source>
</evidence>
<dbReference type="PANTHER" id="PTHR31001:SF57">
    <property type="entry name" value="ZN(II)2CYS6 TRANSCRIPTION FACTOR (EUROFUNG)"/>
    <property type="match status" value="1"/>
</dbReference>
<protein>
    <recommendedName>
        <fullName evidence="4">Xylanolytic transcriptional activator regulatory domain-containing protein</fullName>
    </recommendedName>
</protein>
<feature type="compositionally biased region" description="Polar residues" evidence="3">
    <location>
        <begin position="418"/>
        <end position="430"/>
    </location>
</feature>
<dbReference type="SMART" id="SM00906">
    <property type="entry name" value="Fungal_trans"/>
    <property type="match status" value="1"/>
</dbReference>
<dbReference type="CDD" id="cd12148">
    <property type="entry name" value="fungal_TF_MHR"/>
    <property type="match status" value="1"/>
</dbReference>
<dbReference type="EMBL" id="JAJSPL020000007">
    <property type="protein sequence ID" value="KAK7745795.1"/>
    <property type="molecule type" value="Genomic_DNA"/>
</dbReference>
<name>A0AAN9UG05_9PEZI</name>
<feature type="region of interest" description="Disordered" evidence="3">
    <location>
        <begin position="529"/>
        <end position="584"/>
    </location>
</feature>
<comment type="subcellular location">
    <subcellularLocation>
        <location evidence="1">Nucleus</location>
    </subcellularLocation>
</comment>
<feature type="region of interest" description="Disordered" evidence="3">
    <location>
        <begin position="402"/>
        <end position="435"/>
    </location>
</feature>
<dbReference type="GO" id="GO:0008270">
    <property type="term" value="F:zinc ion binding"/>
    <property type="evidence" value="ECO:0007669"/>
    <property type="project" value="InterPro"/>
</dbReference>
<evidence type="ECO:0000313" key="6">
    <source>
        <dbReference type="Proteomes" id="UP001320245"/>
    </source>
</evidence>
<dbReference type="GO" id="GO:0006351">
    <property type="term" value="P:DNA-templated transcription"/>
    <property type="evidence" value="ECO:0007669"/>
    <property type="project" value="InterPro"/>
</dbReference>
<feature type="domain" description="Xylanolytic transcriptional activator regulatory" evidence="4">
    <location>
        <begin position="217"/>
        <end position="290"/>
    </location>
</feature>
<accession>A0AAN9UG05</accession>
<dbReference type="GO" id="GO:0005634">
    <property type="term" value="C:nucleus"/>
    <property type="evidence" value="ECO:0007669"/>
    <property type="project" value="UniProtKB-SubCell"/>
</dbReference>
<evidence type="ECO:0000256" key="2">
    <source>
        <dbReference type="ARBA" id="ARBA00023242"/>
    </source>
</evidence>
<feature type="compositionally biased region" description="Polar residues" evidence="3">
    <location>
        <begin position="551"/>
        <end position="563"/>
    </location>
</feature>